<dbReference type="HOGENOM" id="CLU_2861782_0_0_4"/>
<accession>F0EZ02</accession>
<dbReference type="Proteomes" id="UP000004088">
    <property type="component" value="Unassembled WGS sequence"/>
</dbReference>
<keyword evidence="2" id="KW-1185">Reference proteome</keyword>
<evidence type="ECO:0000313" key="1">
    <source>
        <dbReference type="EMBL" id="EGC17760.1"/>
    </source>
</evidence>
<comment type="caution">
    <text evidence="1">The sequence shown here is derived from an EMBL/GenBank/DDBJ whole genome shotgun (WGS) entry which is preliminary data.</text>
</comment>
<dbReference type="EMBL" id="AEWV01000015">
    <property type="protein sequence ID" value="EGC17760.1"/>
    <property type="molecule type" value="Genomic_DNA"/>
</dbReference>
<protein>
    <submittedName>
        <fullName evidence="1">Uncharacterized protein</fullName>
    </submittedName>
</protein>
<organism evidence="1 2">
    <name type="scientific">Kingella denitrificans ATCC 33394</name>
    <dbReference type="NCBI Taxonomy" id="888741"/>
    <lineage>
        <taxon>Bacteria</taxon>
        <taxon>Pseudomonadati</taxon>
        <taxon>Pseudomonadota</taxon>
        <taxon>Betaproteobacteria</taxon>
        <taxon>Neisseriales</taxon>
        <taxon>Neisseriaceae</taxon>
        <taxon>Kingella</taxon>
    </lineage>
</organism>
<sequence>MQAAFLWFEIWDCECFMPLQCRRMDFGECRGVIKAACTLKTEVQAAFGLCGHYYGEPAFAFRAI</sequence>
<proteinExistence type="predicted"/>
<evidence type="ECO:0000313" key="2">
    <source>
        <dbReference type="Proteomes" id="UP000004088"/>
    </source>
</evidence>
<name>F0EZ02_9NEIS</name>
<reference evidence="1 2" key="1">
    <citation type="submission" date="2011-01" db="EMBL/GenBank/DDBJ databases">
        <authorList>
            <person name="Muzny D."/>
            <person name="Qin X."/>
            <person name="Deng J."/>
            <person name="Jiang H."/>
            <person name="Liu Y."/>
            <person name="Qu J."/>
            <person name="Song X.-Z."/>
            <person name="Zhang L."/>
            <person name="Thornton R."/>
            <person name="Coyle M."/>
            <person name="Francisco L."/>
            <person name="Jackson L."/>
            <person name="Javaid M."/>
            <person name="Korchina V."/>
            <person name="Kovar C."/>
            <person name="Mata R."/>
            <person name="Mathew T."/>
            <person name="Ngo R."/>
            <person name="Nguyen L."/>
            <person name="Nguyen N."/>
            <person name="Okwuonu G."/>
            <person name="Ongeri F."/>
            <person name="Pham C."/>
            <person name="Simmons D."/>
            <person name="Wilczek-Boney K."/>
            <person name="Hale W."/>
            <person name="Jakkamsetti A."/>
            <person name="Pham P."/>
            <person name="Ruth R."/>
            <person name="San Lucas F."/>
            <person name="Warren J."/>
            <person name="Zhang J."/>
            <person name="Zhao Z."/>
            <person name="Zhou C."/>
            <person name="Zhu D."/>
            <person name="Lee S."/>
            <person name="Bess C."/>
            <person name="Blankenburg K."/>
            <person name="Forbes L."/>
            <person name="Fu Q."/>
            <person name="Gubbala S."/>
            <person name="Hirani K."/>
            <person name="Jayaseelan J.C."/>
            <person name="Lara F."/>
            <person name="Munidasa M."/>
            <person name="Palculict T."/>
            <person name="Patil S."/>
            <person name="Pu L.-L."/>
            <person name="Saada N."/>
            <person name="Tang L."/>
            <person name="Weissenberger G."/>
            <person name="Zhu Y."/>
            <person name="Hemphill L."/>
            <person name="Shang Y."/>
            <person name="Youmans B."/>
            <person name="Ayvaz T."/>
            <person name="Ross M."/>
            <person name="Santibanez J."/>
            <person name="Aqrawi P."/>
            <person name="Gross S."/>
            <person name="Joshi V."/>
            <person name="Fowler G."/>
            <person name="Nazareth L."/>
            <person name="Reid J."/>
            <person name="Worley K."/>
            <person name="Petrosino J."/>
            <person name="Highlander S."/>
            <person name="Gibbs R."/>
        </authorList>
    </citation>
    <scope>NUCLEOTIDE SEQUENCE [LARGE SCALE GENOMIC DNA]</scope>
    <source>
        <strain evidence="1 2">ATCC 33394</strain>
    </source>
</reference>
<dbReference type="STRING" id="888741.HMPREF9098_1086"/>
<dbReference type="AlphaFoldDB" id="F0EZ02"/>
<gene>
    <name evidence="1" type="ORF">HMPREF9098_1086</name>
</gene>